<sequence>MPLYLEDLQPGQQWQSPPLTVTEEMIFAFAREHDPQPFHLDHTAADASLFGGLAASGWHTAALSMRLAVGSGLELANGHVGMGIDGIRWPKPVRPGDTLRVTVEVLAVTASRSQPGWGVMKARWTTHNQHGDVVAEILPNYWVQGRTAAGA</sequence>
<dbReference type="RefSeq" id="WP_110019276.1">
    <property type="nucleotide sequence ID" value="NZ_QGTJ01000008.1"/>
</dbReference>
<dbReference type="EMBL" id="QGTJ01000008">
    <property type="protein sequence ID" value="PWV60169.1"/>
    <property type="molecule type" value="Genomic_DNA"/>
</dbReference>
<feature type="domain" description="MaoC-like" evidence="1">
    <location>
        <begin position="10"/>
        <end position="112"/>
    </location>
</feature>
<dbReference type="PANTHER" id="PTHR43664">
    <property type="entry name" value="MONOAMINE OXIDASE-RELATED"/>
    <property type="match status" value="1"/>
</dbReference>
<dbReference type="Gene3D" id="3.10.129.10">
    <property type="entry name" value="Hotdog Thioesterase"/>
    <property type="match status" value="1"/>
</dbReference>
<dbReference type="PANTHER" id="PTHR43664:SF1">
    <property type="entry name" value="BETA-METHYLMALYL-COA DEHYDRATASE"/>
    <property type="match status" value="1"/>
</dbReference>
<accession>A0A317MSI3</accession>
<dbReference type="InterPro" id="IPR002539">
    <property type="entry name" value="MaoC-like_dom"/>
</dbReference>
<dbReference type="InterPro" id="IPR052342">
    <property type="entry name" value="MCH/BMMD"/>
</dbReference>
<name>A0A317MSI3_9GAMM</name>
<reference evidence="2 3" key="1">
    <citation type="submission" date="2018-05" db="EMBL/GenBank/DDBJ databases">
        <title>Genomic Encyclopedia of Type Strains, Phase IV (KMG-IV): sequencing the most valuable type-strain genomes for metagenomic binning, comparative biology and taxonomic classification.</title>
        <authorList>
            <person name="Goeker M."/>
        </authorList>
    </citation>
    <scope>NUCLEOTIDE SEQUENCE [LARGE SCALE GENOMIC DNA]</scope>
    <source>
        <strain evidence="2 3">DSM 23606</strain>
    </source>
</reference>
<dbReference type="CDD" id="cd03454">
    <property type="entry name" value="YdeM"/>
    <property type="match status" value="1"/>
</dbReference>
<keyword evidence="3" id="KW-1185">Reference proteome</keyword>
<dbReference type="Pfam" id="PF01575">
    <property type="entry name" value="MaoC_dehydratas"/>
    <property type="match status" value="1"/>
</dbReference>
<dbReference type="SUPFAM" id="SSF54637">
    <property type="entry name" value="Thioesterase/thiol ester dehydrase-isomerase"/>
    <property type="match status" value="1"/>
</dbReference>
<evidence type="ECO:0000259" key="1">
    <source>
        <dbReference type="Pfam" id="PF01575"/>
    </source>
</evidence>
<dbReference type="OrthoDB" id="9759612at2"/>
<evidence type="ECO:0000313" key="2">
    <source>
        <dbReference type="EMBL" id="PWV60169.1"/>
    </source>
</evidence>
<protein>
    <submittedName>
        <fullName evidence="2">Acyl dehydratase</fullName>
    </submittedName>
</protein>
<proteinExistence type="predicted"/>
<gene>
    <name evidence="2" type="ORF">C7443_10898</name>
</gene>
<organism evidence="2 3">
    <name type="scientific">Plasticicumulans acidivorans</name>
    <dbReference type="NCBI Taxonomy" id="886464"/>
    <lineage>
        <taxon>Bacteria</taxon>
        <taxon>Pseudomonadati</taxon>
        <taxon>Pseudomonadota</taxon>
        <taxon>Gammaproteobacteria</taxon>
        <taxon>Candidatus Competibacteraceae</taxon>
        <taxon>Plasticicumulans</taxon>
    </lineage>
</organism>
<evidence type="ECO:0000313" key="3">
    <source>
        <dbReference type="Proteomes" id="UP000246569"/>
    </source>
</evidence>
<dbReference type="Proteomes" id="UP000246569">
    <property type="component" value="Unassembled WGS sequence"/>
</dbReference>
<dbReference type="AlphaFoldDB" id="A0A317MSI3"/>
<comment type="caution">
    <text evidence="2">The sequence shown here is derived from an EMBL/GenBank/DDBJ whole genome shotgun (WGS) entry which is preliminary data.</text>
</comment>
<dbReference type="InterPro" id="IPR029069">
    <property type="entry name" value="HotDog_dom_sf"/>
</dbReference>